<evidence type="ECO:0000313" key="2">
    <source>
        <dbReference type="Proteomes" id="UP001163603"/>
    </source>
</evidence>
<comment type="caution">
    <text evidence="1">The sequence shown here is derived from an EMBL/GenBank/DDBJ whole genome shotgun (WGS) entry which is preliminary data.</text>
</comment>
<dbReference type="Proteomes" id="UP001163603">
    <property type="component" value="Chromosome 3"/>
</dbReference>
<proteinExistence type="predicted"/>
<sequence length="772" mass="86557">MVVQRVTKRSFLCSFPTDLKLFSNPYSKLLFPASWTFTLYLSKEAELSFCGVVFIFVIMLNSDQEKQDQSRTNSNMEDSTAMTIEFLRARLLSERSISKSARQRADELARRVAELEEQLRFVSHQRKKAEKATADVLAILENNGISDISESFDSSSDQEAPCDSKVSNSSNKEEDNSGSPKLRRNEWEEHSGLDIDFSPVLCRRLSWKGRKDTSHSPEKYKDSYMRRRSSFRSVGSSAKHRVGKSCRQIRSLESKSEDEEHKTEPTKVDSQENGVATSLEEVSPNHSNGRPEILREGSEAPEEKFLPEGSQGSLENGKNVSSGNVDFNEHGGETTMEKALENQAQLIGKYEEMEKAQREWEERFRENNNSTPCLILIYPFPDVIGDYNTQAYDSCDPGNQSDVTEEREEIKPQVECPTATINTVQEAKSEDVCFSDKLSNTQSNGFHSPSHGDVQYLGSEFCRGEVSGSQNELYALVPHEKPNGFNEVLEALRRAKLSLQQEVSRVPVTERKSLEKAIKPFIRMPVIESKSLEKAITPSIPATEVWDKGEIPVGLAGLFRLPTDYAVEESRANLLVSGSQPSLANYYPSTGLGVTVGDRILTNSYMDGRSTSSAGNFLVAGDQFVTRPSMDRRSTYSTEDRVFTSQYSDISSRMSIQKPTFDGNSDAGLPSSRQFTYCTISSSPDLMPRIPADQRFSTYPLNRPVGMPPSNLDAGLSSSNRFTYPTLPSYPDQMPRMPTNEGFPTFHPGRSVGMPPADHSFYSDRTRPNMYR</sequence>
<dbReference type="EMBL" id="CM047738">
    <property type="protein sequence ID" value="KAJ0047158.1"/>
    <property type="molecule type" value="Genomic_DNA"/>
</dbReference>
<protein>
    <submittedName>
        <fullName evidence="1">Uncharacterized protein</fullName>
    </submittedName>
</protein>
<name>A0ACC0ZBA0_9ROSI</name>
<reference evidence="2" key="1">
    <citation type="journal article" date="2023" name="G3 (Bethesda)">
        <title>Genome assembly and association tests identify interacting loci associated with vigor, precocity, and sex in interspecific pistachio rootstocks.</title>
        <authorList>
            <person name="Palmer W."/>
            <person name="Jacygrad E."/>
            <person name="Sagayaradj S."/>
            <person name="Cavanaugh K."/>
            <person name="Han R."/>
            <person name="Bertier L."/>
            <person name="Beede B."/>
            <person name="Kafkas S."/>
            <person name="Golino D."/>
            <person name="Preece J."/>
            <person name="Michelmore R."/>
        </authorList>
    </citation>
    <scope>NUCLEOTIDE SEQUENCE [LARGE SCALE GENOMIC DNA]</scope>
</reference>
<accession>A0ACC0ZBA0</accession>
<evidence type="ECO:0000313" key="1">
    <source>
        <dbReference type="EMBL" id="KAJ0047158.1"/>
    </source>
</evidence>
<gene>
    <name evidence="1" type="ORF">Pint_05867</name>
</gene>
<keyword evidence="2" id="KW-1185">Reference proteome</keyword>
<organism evidence="1 2">
    <name type="scientific">Pistacia integerrima</name>
    <dbReference type="NCBI Taxonomy" id="434235"/>
    <lineage>
        <taxon>Eukaryota</taxon>
        <taxon>Viridiplantae</taxon>
        <taxon>Streptophyta</taxon>
        <taxon>Embryophyta</taxon>
        <taxon>Tracheophyta</taxon>
        <taxon>Spermatophyta</taxon>
        <taxon>Magnoliopsida</taxon>
        <taxon>eudicotyledons</taxon>
        <taxon>Gunneridae</taxon>
        <taxon>Pentapetalae</taxon>
        <taxon>rosids</taxon>
        <taxon>malvids</taxon>
        <taxon>Sapindales</taxon>
        <taxon>Anacardiaceae</taxon>
        <taxon>Pistacia</taxon>
    </lineage>
</organism>